<sequence>MAEMQEYKVKSKGKYLLSHEDASLDDINDLQSPSHGELMMQSNSSLYYGHIMNYQFRDLKQ</sequence>
<keyword evidence="2" id="KW-1185">Reference proteome</keyword>
<comment type="caution">
    <text evidence="1">The sequence shown here is derived from an EMBL/GenBank/DDBJ whole genome shotgun (WGS) entry which is preliminary data.</text>
</comment>
<reference evidence="1 2" key="1">
    <citation type="submission" date="2019-01" db="EMBL/GenBank/DDBJ databases">
        <title>Sequencing of cultivated peanut Arachis hypogaea provides insights into genome evolution and oil improvement.</title>
        <authorList>
            <person name="Chen X."/>
        </authorList>
    </citation>
    <scope>NUCLEOTIDE SEQUENCE [LARGE SCALE GENOMIC DNA]</scope>
    <source>
        <strain evidence="2">cv. Fuhuasheng</strain>
        <tissue evidence="1">Leaves</tissue>
    </source>
</reference>
<protein>
    <submittedName>
        <fullName evidence="1">Uncharacterized protein</fullName>
    </submittedName>
</protein>
<dbReference type="EMBL" id="SDMP01000020">
    <property type="protein sequence ID" value="RYQ84670.1"/>
    <property type="molecule type" value="Genomic_DNA"/>
</dbReference>
<name>A0A444X4S3_ARAHY</name>
<dbReference type="Proteomes" id="UP000289738">
    <property type="component" value="Chromosome B10"/>
</dbReference>
<organism evidence="1 2">
    <name type="scientific">Arachis hypogaea</name>
    <name type="common">Peanut</name>
    <dbReference type="NCBI Taxonomy" id="3818"/>
    <lineage>
        <taxon>Eukaryota</taxon>
        <taxon>Viridiplantae</taxon>
        <taxon>Streptophyta</taxon>
        <taxon>Embryophyta</taxon>
        <taxon>Tracheophyta</taxon>
        <taxon>Spermatophyta</taxon>
        <taxon>Magnoliopsida</taxon>
        <taxon>eudicotyledons</taxon>
        <taxon>Gunneridae</taxon>
        <taxon>Pentapetalae</taxon>
        <taxon>rosids</taxon>
        <taxon>fabids</taxon>
        <taxon>Fabales</taxon>
        <taxon>Fabaceae</taxon>
        <taxon>Papilionoideae</taxon>
        <taxon>50 kb inversion clade</taxon>
        <taxon>dalbergioids sensu lato</taxon>
        <taxon>Dalbergieae</taxon>
        <taxon>Pterocarpus clade</taxon>
        <taxon>Arachis</taxon>
    </lineage>
</organism>
<proteinExistence type="predicted"/>
<evidence type="ECO:0000313" key="1">
    <source>
        <dbReference type="EMBL" id="RYQ84670.1"/>
    </source>
</evidence>
<evidence type="ECO:0000313" key="2">
    <source>
        <dbReference type="Proteomes" id="UP000289738"/>
    </source>
</evidence>
<accession>A0A444X4S3</accession>
<dbReference type="AlphaFoldDB" id="A0A444X4S3"/>
<gene>
    <name evidence="1" type="ORF">Ahy_B10g104126</name>
</gene>